<organism evidence="1 2">
    <name type="scientific">Psilocybe cyanescens</name>
    <dbReference type="NCBI Taxonomy" id="93625"/>
    <lineage>
        <taxon>Eukaryota</taxon>
        <taxon>Fungi</taxon>
        <taxon>Dikarya</taxon>
        <taxon>Basidiomycota</taxon>
        <taxon>Agaricomycotina</taxon>
        <taxon>Agaricomycetes</taxon>
        <taxon>Agaricomycetidae</taxon>
        <taxon>Agaricales</taxon>
        <taxon>Agaricineae</taxon>
        <taxon>Strophariaceae</taxon>
        <taxon>Psilocybe</taxon>
    </lineage>
</organism>
<reference evidence="1 2" key="1">
    <citation type="journal article" date="2018" name="Evol. Lett.">
        <title>Horizontal gene cluster transfer increased hallucinogenic mushroom diversity.</title>
        <authorList>
            <person name="Reynolds H.T."/>
            <person name="Vijayakumar V."/>
            <person name="Gluck-Thaler E."/>
            <person name="Korotkin H.B."/>
            <person name="Matheny P.B."/>
            <person name="Slot J.C."/>
        </authorList>
    </citation>
    <scope>NUCLEOTIDE SEQUENCE [LARGE SCALE GENOMIC DNA]</scope>
    <source>
        <strain evidence="1 2">2631</strain>
    </source>
</reference>
<accession>A0A409WYM9</accession>
<protein>
    <submittedName>
        <fullName evidence="1">Uncharacterized protein</fullName>
    </submittedName>
</protein>
<dbReference type="EMBL" id="NHYD01002998">
    <property type="protein sequence ID" value="PPQ83599.1"/>
    <property type="molecule type" value="Genomic_DNA"/>
</dbReference>
<dbReference type="Proteomes" id="UP000283269">
    <property type="component" value="Unassembled WGS sequence"/>
</dbReference>
<evidence type="ECO:0000313" key="1">
    <source>
        <dbReference type="EMBL" id="PPQ83599.1"/>
    </source>
</evidence>
<gene>
    <name evidence="1" type="ORF">CVT25_006349</name>
</gene>
<sequence length="48" mass="5648">MAQSTAMEIAAYHMVFYSTRRRTLWRPSTALCVPPNVRRRSRSMRNCS</sequence>
<dbReference type="AlphaFoldDB" id="A0A409WYM9"/>
<proteinExistence type="predicted"/>
<comment type="caution">
    <text evidence="1">The sequence shown here is derived from an EMBL/GenBank/DDBJ whole genome shotgun (WGS) entry which is preliminary data.</text>
</comment>
<name>A0A409WYM9_PSICY</name>
<dbReference type="InParanoid" id="A0A409WYM9"/>
<keyword evidence="2" id="KW-1185">Reference proteome</keyword>
<evidence type="ECO:0000313" key="2">
    <source>
        <dbReference type="Proteomes" id="UP000283269"/>
    </source>
</evidence>